<proteinExistence type="predicted"/>
<evidence type="ECO:0000313" key="2">
    <source>
        <dbReference type="EMBL" id="AXV83910.1"/>
    </source>
</evidence>
<geneLocation type="plasmid" evidence="2 3">
    <name>unnamed</name>
</geneLocation>
<keyword evidence="2" id="KW-0614">Plasmid</keyword>
<sequence>MSHSKVKLGGHGSSGIGNDFTPTKTPAPSTPAPQPQQINDLLNRGVGNAINKTDFGSDSQTWTPGSTIVSLKSRSSSGSKPGKGGSSKSDETSGGKRKREDETDPSQETDDAKKKKKKRDDEENSSQAGGGSPSAGSGGGTPEDALMNIVMQRAIQRQTQTRQKMQDAMKIKDDDD</sequence>
<protein>
    <submittedName>
        <fullName evidence="2">Protein popB</fullName>
    </submittedName>
</protein>
<feature type="compositionally biased region" description="Basic and acidic residues" evidence="1">
    <location>
        <begin position="88"/>
        <end position="101"/>
    </location>
</feature>
<organism evidence="2 3">
    <name type="scientific">Ralstonia solanacearum</name>
    <name type="common">Pseudomonas solanacearum</name>
    <dbReference type="NCBI Taxonomy" id="305"/>
    <lineage>
        <taxon>Bacteria</taxon>
        <taxon>Pseudomonadati</taxon>
        <taxon>Pseudomonadota</taxon>
        <taxon>Betaproteobacteria</taxon>
        <taxon>Burkholderiales</taxon>
        <taxon>Burkholderiaceae</taxon>
        <taxon>Ralstonia</taxon>
        <taxon>Ralstonia solanacearum species complex</taxon>
    </lineage>
</organism>
<feature type="compositionally biased region" description="Polar residues" evidence="1">
    <location>
        <begin position="50"/>
        <end position="69"/>
    </location>
</feature>
<reference evidence="2 3" key="1">
    <citation type="submission" date="2017-08" db="EMBL/GenBank/DDBJ databases">
        <title>Genome sequences of Ralstonia solanacearum Species Complex (RSSC) isolated from Potato bacterial wilts in Korea.</title>
        <authorList>
            <person name="Cho H."/>
            <person name="Song E.-S."/>
            <person name="Lee Y.K."/>
            <person name="Lee S."/>
            <person name="Lee S.-W."/>
            <person name="Jo A."/>
            <person name="Kim J.-G."/>
            <person name="Hwang I."/>
        </authorList>
    </citation>
    <scope>NUCLEOTIDE SEQUENCE [LARGE SCALE GENOMIC DNA]</scope>
    <source>
        <strain evidence="2 3">T98</strain>
        <plasmid evidence="2 3">unnamed</plasmid>
    </source>
</reference>
<dbReference type="EMBL" id="CP022760">
    <property type="protein sequence ID" value="AXV83910.1"/>
    <property type="molecule type" value="Genomic_DNA"/>
</dbReference>
<feature type="compositionally biased region" description="Gly residues" evidence="1">
    <location>
        <begin position="128"/>
        <end position="141"/>
    </location>
</feature>
<evidence type="ECO:0000313" key="3">
    <source>
        <dbReference type="Proteomes" id="UP000261758"/>
    </source>
</evidence>
<dbReference type="RefSeq" id="WP_118870403.1">
    <property type="nucleotide sequence ID" value="NZ_CP022760.1"/>
</dbReference>
<dbReference type="AlphaFoldDB" id="A0AAD0SBF1"/>
<feature type="compositionally biased region" description="Low complexity" evidence="1">
    <location>
        <begin position="70"/>
        <end position="80"/>
    </location>
</feature>
<dbReference type="Proteomes" id="UP000261758">
    <property type="component" value="Plasmid unnamed"/>
</dbReference>
<evidence type="ECO:0000256" key="1">
    <source>
        <dbReference type="SAM" id="MobiDB-lite"/>
    </source>
</evidence>
<gene>
    <name evidence="2" type="ORF">CJO77_20355</name>
</gene>
<name>A0AAD0SBF1_RALSL</name>
<accession>A0AAD0SBF1</accession>
<feature type="region of interest" description="Disordered" evidence="1">
    <location>
        <begin position="1"/>
        <end position="176"/>
    </location>
</feature>
<feature type="compositionally biased region" description="Basic and acidic residues" evidence="1">
    <location>
        <begin position="164"/>
        <end position="176"/>
    </location>
</feature>